<keyword evidence="3" id="KW-1185">Reference proteome</keyword>
<reference evidence="2" key="1">
    <citation type="submission" date="2021-07" db="EMBL/GenBank/DDBJ databases">
        <authorList>
            <person name="Catto M.A."/>
            <person name="Jacobson A."/>
            <person name="Kennedy G."/>
            <person name="Labadie P."/>
            <person name="Hunt B.G."/>
            <person name="Srinivasan R."/>
        </authorList>
    </citation>
    <scope>NUCLEOTIDE SEQUENCE</scope>
    <source>
        <strain evidence="2">PL_HMW_Pooled</strain>
        <tissue evidence="2">Head</tissue>
    </source>
</reference>
<organism evidence="2 3">
    <name type="scientific">Frankliniella fusca</name>
    <dbReference type="NCBI Taxonomy" id="407009"/>
    <lineage>
        <taxon>Eukaryota</taxon>
        <taxon>Metazoa</taxon>
        <taxon>Ecdysozoa</taxon>
        <taxon>Arthropoda</taxon>
        <taxon>Hexapoda</taxon>
        <taxon>Insecta</taxon>
        <taxon>Pterygota</taxon>
        <taxon>Neoptera</taxon>
        <taxon>Paraneoptera</taxon>
        <taxon>Thysanoptera</taxon>
        <taxon>Terebrantia</taxon>
        <taxon>Thripoidea</taxon>
        <taxon>Thripidae</taxon>
        <taxon>Frankliniella</taxon>
    </lineage>
</organism>
<dbReference type="PANTHER" id="PTHR11012:SF55">
    <property type="entry name" value="BHLH DOMAIN-CONTAINING PROTEIN"/>
    <property type="match status" value="1"/>
</dbReference>
<evidence type="ECO:0000313" key="2">
    <source>
        <dbReference type="EMBL" id="KAK3928875.1"/>
    </source>
</evidence>
<protein>
    <submittedName>
        <fullName evidence="2">Alpha/beta hydrolase domain-containing protein aho-3</fullName>
    </submittedName>
</protein>
<evidence type="ECO:0000313" key="3">
    <source>
        <dbReference type="Proteomes" id="UP001219518"/>
    </source>
</evidence>
<dbReference type="Gene3D" id="3.90.1200.10">
    <property type="match status" value="1"/>
</dbReference>
<proteinExistence type="predicted"/>
<dbReference type="GO" id="GO:0016787">
    <property type="term" value="F:hydrolase activity"/>
    <property type="evidence" value="ECO:0007669"/>
    <property type="project" value="UniProtKB-KW"/>
</dbReference>
<gene>
    <name evidence="2" type="ORF">KUF71_017099</name>
</gene>
<dbReference type="EMBL" id="JAHWGI010001356">
    <property type="protein sequence ID" value="KAK3928875.1"/>
    <property type="molecule type" value="Genomic_DNA"/>
</dbReference>
<accession>A0AAE1HYA9</accession>
<evidence type="ECO:0000259" key="1">
    <source>
        <dbReference type="SMART" id="SM00587"/>
    </source>
</evidence>
<keyword evidence="2" id="KW-0378">Hydrolase</keyword>
<dbReference type="Proteomes" id="UP001219518">
    <property type="component" value="Unassembled WGS sequence"/>
</dbReference>
<dbReference type="InterPro" id="IPR015897">
    <property type="entry name" value="CHK_kinase-like"/>
</dbReference>
<dbReference type="SMART" id="SM00587">
    <property type="entry name" value="CHK"/>
    <property type="match status" value="1"/>
</dbReference>
<name>A0AAE1HYA9_9NEOP</name>
<sequence>MLVDVKDVEGLLAGCPARPEGSRCVGLEVKGESAAGENYGSTFLIVDAVFQDGAGATTRVPAVCKRLPPSEYLREVFNVKVSHPKEVNFYRKLVPALEALQAELGVPQDERIRCFPRLYGARVGGGKDPDEVDDDAILVLEDLSVAGYRSGDRNLGVDLDHCRLAVRELARMHALGIVMRRLRPEVFHGPAFQDTCVYFKHDCMAEAHESLRAFEDNSLALLLDKVPEVLELADEDTLRRGVRTLTGRDMALRREPFYTVLHNDFWVNNMMFAYDGDARPDRLKMVDFQITEIGSPVQDLLFFLFSSADSAALRQVDQLVREYHAELERYARLHGLDGDDLGWSAFQRELDAEAPDALGHLLVMINILRADKAIEKEDTNSVDAFSSGLGMSPAARTRYLETVRAWVSRGWLR</sequence>
<dbReference type="Pfam" id="PF02958">
    <property type="entry name" value="EcKL"/>
    <property type="match status" value="1"/>
</dbReference>
<feature type="domain" description="CHK kinase-like" evidence="1">
    <location>
        <begin position="138"/>
        <end position="333"/>
    </location>
</feature>
<dbReference type="InterPro" id="IPR004119">
    <property type="entry name" value="EcKL"/>
</dbReference>
<dbReference type="AlphaFoldDB" id="A0AAE1HYA9"/>
<dbReference type="PANTHER" id="PTHR11012">
    <property type="entry name" value="PROTEIN KINASE-LIKE DOMAIN-CONTAINING"/>
    <property type="match status" value="1"/>
</dbReference>
<dbReference type="InterPro" id="IPR011009">
    <property type="entry name" value="Kinase-like_dom_sf"/>
</dbReference>
<dbReference type="SUPFAM" id="SSF56112">
    <property type="entry name" value="Protein kinase-like (PK-like)"/>
    <property type="match status" value="1"/>
</dbReference>
<comment type="caution">
    <text evidence="2">The sequence shown here is derived from an EMBL/GenBank/DDBJ whole genome shotgun (WGS) entry which is preliminary data.</text>
</comment>
<reference evidence="2" key="2">
    <citation type="journal article" date="2023" name="BMC Genomics">
        <title>Pest status, molecular evolution, and epigenetic factors derived from the genome assembly of Frankliniella fusca, a thysanopteran phytovirus vector.</title>
        <authorList>
            <person name="Catto M.A."/>
            <person name="Labadie P.E."/>
            <person name="Jacobson A.L."/>
            <person name="Kennedy G.G."/>
            <person name="Srinivasan R."/>
            <person name="Hunt B.G."/>
        </authorList>
    </citation>
    <scope>NUCLEOTIDE SEQUENCE</scope>
    <source>
        <strain evidence="2">PL_HMW_Pooled</strain>
    </source>
</reference>